<keyword evidence="2" id="KW-1185">Reference proteome</keyword>
<protein>
    <submittedName>
        <fullName evidence="1">Uncharacterized protein</fullName>
    </submittedName>
</protein>
<dbReference type="EMBL" id="MNCJ02000318">
    <property type="protein sequence ID" value="KAF5813367.1"/>
    <property type="molecule type" value="Genomic_DNA"/>
</dbReference>
<gene>
    <name evidence="1" type="ORF">HanXRQr2_Chr03g0097491</name>
</gene>
<proteinExistence type="predicted"/>
<dbReference type="Proteomes" id="UP000215914">
    <property type="component" value="Unassembled WGS sequence"/>
</dbReference>
<name>A0A9K3NU56_HELAN</name>
<dbReference type="Gramene" id="mRNA:HanXRQr2_Chr03g0097491">
    <property type="protein sequence ID" value="CDS:HanXRQr2_Chr03g0097491.1"/>
    <property type="gene ID" value="HanXRQr2_Chr03g0097491"/>
</dbReference>
<organism evidence="1 2">
    <name type="scientific">Helianthus annuus</name>
    <name type="common">Common sunflower</name>
    <dbReference type="NCBI Taxonomy" id="4232"/>
    <lineage>
        <taxon>Eukaryota</taxon>
        <taxon>Viridiplantae</taxon>
        <taxon>Streptophyta</taxon>
        <taxon>Embryophyta</taxon>
        <taxon>Tracheophyta</taxon>
        <taxon>Spermatophyta</taxon>
        <taxon>Magnoliopsida</taxon>
        <taxon>eudicotyledons</taxon>
        <taxon>Gunneridae</taxon>
        <taxon>Pentapetalae</taxon>
        <taxon>asterids</taxon>
        <taxon>campanulids</taxon>
        <taxon>Asterales</taxon>
        <taxon>Asteraceae</taxon>
        <taxon>Asteroideae</taxon>
        <taxon>Heliantheae alliance</taxon>
        <taxon>Heliantheae</taxon>
        <taxon>Helianthus</taxon>
    </lineage>
</organism>
<sequence>MELAGGDGDGGSRSLGTTFLVSKFAANALRGVHWNPNVKTGRELVNLPKPPEPDFTADAD</sequence>
<comment type="caution">
    <text evidence="1">The sequence shown here is derived from an EMBL/GenBank/DDBJ whole genome shotgun (WGS) entry which is preliminary data.</text>
</comment>
<reference evidence="1" key="2">
    <citation type="submission" date="2020-06" db="EMBL/GenBank/DDBJ databases">
        <title>Helianthus annuus Genome sequencing and assembly Release 2.</title>
        <authorList>
            <person name="Gouzy J."/>
            <person name="Langlade N."/>
            <person name="Munos S."/>
        </authorList>
    </citation>
    <scope>NUCLEOTIDE SEQUENCE</scope>
    <source>
        <tissue evidence="1">Leaves</tissue>
    </source>
</reference>
<dbReference type="AlphaFoldDB" id="A0A9K3NU56"/>
<reference evidence="1" key="1">
    <citation type="journal article" date="2017" name="Nature">
        <title>The sunflower genome provides insights into oil metabolism, flowering and Asterid evolution.</title>
        <authorList>
            <person name="Badouin H."/>
            <person name="Gouzy J."/>
            <person name="Grassa C.J."/>
            <person name="Murat F."/>
            <person name="Staton S.E."/>
            <person name="Cottret L."/>
            <person name="Lelandais-Briere C."/>
            <person name="Owens G.L."/>
            <person name="Carrere S."/>
            <person name="Mayjonade B."/>
            <person name="Legrand L."/>
            <person name="Gill N."/>
            <person name="Kane N.C."/>
            <person name="Bowers J.E."/>
            <person name="Hubner S."/>
            <person name="Bellec A."/>
            <person name="Berard A."/>
            <person name="Berges H."/>
            <person name="Blanchet N."/>
            <person name="Boniface M.C."/>
            <person name="Brunel D."/>
            <person name="Catrice O."/>
            <person name="Chaidir N."/>
            <person name="Claudel C."/>
            <person name="Donnadieu C."/>
            <person name="Faraut T."/>
            <person name="Fievet G."/>
            <person name="Helmstetter N."/>
            <person name="King M."/>
            <person name="Knapp S.J."/>
            <person name="Lai Z."/>
            <person name="Le Paslier M.C."/>
            <person name="Lippi Y."/>
            <person name="Lorenzon L."/>
            <person name="Mandel J.R."/>
            <person name="Marage G."/>
            <person name="Marchand G."/>
            <person name="Marquand E."/>
            <person name="Bret-Mestries E."/>
            <person name="Morien E."/>
            <person name="Nambeesan S."/>
            <person name="Nguyen T."/>
            <person name="Pegot-Espagnet P."/>
            <person name="Pouilly N."/>
            <person name="Raftis F."/>
            <person name="Sallet E."/>
            <person name="Schiex T."/>
            <person name="Thomas J."/>
            <person name="Vandecasteele C."/>
            <person name="Vares D."/>
            <person name="Vear F."/>
            <person name="Vautrin S."/>
            <person name="Crespi M."/>
            <person name="Mangin B."/>
            <person name="Burke J.M."/>
            <person name="Salse J."/>
            <person name="Munos S."/>
            <person name="Vincourt P."/>
            <person name="Rieseberg L.H."/>
            <person name="Langlade N.B."/>
        </authorList>
    </citation>
    <scope>NUCLEOTIDE SEQUENCE</scope>
    <source>
        <tissue evidence="1">Leaves</tissue>
    </source>
</reference>
<accession>A0A9K3NU56</accession>
<evidence type="ECO:0000313" key="1">
    <source>
        <dbReference type="EMBL" id="KAF5813367.1"/>
    </source>
</evidence>
<evidence type="ECO:0000313" key="2">
    <source>
        <dbReference type="Proteomes" id="UP000215914"/>
    </source>
</evidence>